<dbReference type="InParanoid" id="A0A067NU34"/>
<dbReference type="EMBL" id="KL198006">
    <property type="protein sequence ID" value="KDQ31588.1"/>
    <property type="molecule type" value="Genomic_DNA"/>
</dbReference>
<sequence>MTSIDGVQLRDHINGLLLEYALTHITTDYIQFTEAAVSHLLSDLQIIPAHDPRSLVLPVDPFETLTRTYRLTDLKPHEERWTTSAAETLQYLKSAVKVPRGLSKSERAWLDDGDDGTHITQYFLDEPLLSRKARRETPRLGEGTRTTLVPSSLLQTVDVPAIVEPPQNIDHILNLRVQLTTAMLTSVNELCKSTQALGQKKPGHPDKLCPPMLDLSPSNAYSPFEPIFPRHHRLGGVPASTSPRHGAKSYADIELSTAPTESSDNDLHISNLAVVNGWGSSRQSHPLSQLYSRVYETETYTASSPSSPSTPMSDEEDELDQLFEMSSPTTEPFPIQKVMDAKMDEWLIPRKDQPGGTYDKPFALSGHQMLASVLPFVPQKGIPGDLGAKSEKLRKNRSPETATSMIGLPPSSSPANECGSDDSLNVDLRNICGGIDKQDPKDMIMKEQLEEQPFRDSFMDVPILPPPNIHAPHETTIPTALRSLLVAQKPKNAASAKQATPRPDHEFLTKCKGMFSLNTRLSWSPWTSDTRIPTSEELINELDHATAHLEYDKTSVDRLFLQALAVDEFDTKELDHWTWNSDDHSPDTPLALHTEFADLSEAILTRQERRRVAGLDPYAGFDVDDIEAETPDFQTSELRAIAKKKHPLPTTLIDDVDSPIVAKRRATDDNMDSSATHRPVDVDDTEKKDNGYRGPRLSKRRRTDSWPASIDDSGIGLEPFSLLNHAGASSINPESSRAIAYEDEDPRASHPLIWSQGNRQSNPPPLLAGNLEPERLSPLPAPSLRSADHNLEVDIPIESLTVDTRVDGYGTLPKEQPAGRLRFTDDFSEAFRESCFSRVLGPGLFAKLRAKKVSEPIEQPQPPTPAPRPASAPQAEVDREFHGVPEELCDPQTIRLPPGLNPPQTTHRYLASLDVIQKQVLVRSLRGDTALIQLVERESLNGAHLILDPHSAVLLVPLLALPSECDRISTLISQQSWCYSQLLVVFEAYPASLSHREHKSTIDAYTPPILKAVKKLRRDLGIAEACVTKNHECGVLWAFADSPQDVAVFVRVFGDSVEASDQSKGVLWGDRGWLSDDTLENESDLASISGMNPFAAYVILCHASLDEFLDMGPDARSEMFGVFVGHDRLVSLNQFIERRLEEVNADSSESAGVEYSSPQHVSY</sequence>
<feature type="compositionally biased region" description="Basic and acidic residues" evidence="1">
    <location>
        <begin position="678"/>
        <end position="691"/>
    </location>
</feature>
<proteinExistence type="predicted"/>
<feature type="region of interest" description="Disordered" evidence="1">
    <location>
        <begin position="385"/>
        <end position="419"/>
    </location>
</feature>
<name>A0A067NU34_PLEO1</name>
<evidence type="ECO:0000256" key="1">
    <source>
        <dbReference type="SAM" id="MobiDB-lite"/>
    </source>
</evidence>
<reference evidence="3" key="1">
    <citation type="journal article" date="2014" name="Proc. Natl. Acad. Sci. U.S.A.">
        <title>Extensive sampling of basidiomycete genomes demonstrates inadequacy of the white-rot/brown-rot paradigm for wood decay fungi.</title>
        <authorList>
            <person name="Riley R."/>
            <person name="Salamov A.A."/>
            <person name="Brown D.W."/>
            <person name="Nagy L.G."/>
            <person name="Floudas D."/>
            <person name="Held B.W."/>
            <person name="Levasseur A."/>
            <person name="Lombard V."/>
            <person name="Morin E."/>
            <person name="Otillar R."/>
            <person name="Lindquist E.A."/>
            <person name="Sun H."/>
            <person name="LaButti K.M."/>
            <person name="Schmutz J."/>
            <person name="Jabbour D."/>
            <person name="Luo H."/>
            <person name="Baker S.E."/>
            <person name="Pisabarro A.G."/>
            <person name="Walton J.D."/>
            <person name="Blanchette R.A."/>
            <person name="Henrissat B."/>
            <person name="Martin F."/>
            <person name="Cullen D."/>
            <person name="Hibbett D.S."/>
            <person name="Grigoriev I.V."/>
        </authorList>
    </citation>
    <scope>NUCLEOTIDE SEQUENCE [LARGE SCALE GENOMIC DNA]</scope>
    <source>
        <strain evidence="3">PC15</strain>
    </source>
</reference>
<feature type="region of interest" description="Disordered" evidence="1">
    <location>
        <begin position="665"/>
        <end position="709"/>
    </location>
</feature>
<dbReference type="STRING" id="1137138.A0A067NU34"/>
<evidence type="ECO:0000313" key="3">
    <source>
        <dbReference type="Proteomes" id="UP000027073"/>
    </source>
</evidence>
<feature type="compositionally biased region" description="Pro residues" evidence="1">
    <location>
        <begin position="859"/>
        <end position="870"/>
    </location>
</feature>
<accession>A0A067NU34</accession>
<feature type="region of interest" description="Disordered" evidence="1">
    <location>
        <begin position="854"/>
        <end position="877"/>
    </location>
</feature>
<dbReference type="Proteomes" id="UP000027073">
    <property type="component" value="Unassembled WGS sequence"/>
</dbReference>
<dbReference type="OrthoDB" id="2422840at2759"/>
<feature type="region of interest" description="Disordered" evidence="1">
    <location>
        <begin position="749"/>
        <end position="771"/>
    </location>
</feature>
<gene>
    <name evidence="2" type="ORF">PLEOSDRAFT_156245</name>
</gene>
<organism evidence="2 3">
    <name type="scientific">Pleurotus ostreatus (strain PC15)</name>
    <name type="common">Oyster mushroom</name>
    <dbReference type="NCBI Taxonomy" id="1137138"/>
    <lineage>
        <taxon>Eukaryota</taxon>
        <taxon>Fungi</taxon>
        <taxon>Dikarya</taxon>
        <taxon>Basidiomycota</taxon>
        <taxon>Agaricomycotina</taxon>
        <taxon>Agaricomycetes</taxon>
        <taxon>Agaricomycetidae</taxon>
        <taxon>Agaricales</taxon>
        <taxon>Pleurotineae</taxon>
        <taxon>Pleurotaceae</taxon>
        <taxon>Pleurotus</taxon>
    </lineage>
</organism>
<evidence type="ECO:0000313" key="2">
    <source>
        <dbReference type="EMBL" id="KDQ31588.1"/>
    </source>
</evidence>
<dbReference type="HOGENOM" id="CLU_272015_0_0_1"/>
<dbReference type="VEuPathDB" id="FungiDB:PLEOSDRAFT_156245"/>
<dbReference type="AlphaFoldDB" id="A0A067NU34"/>
<protein>
    <submittedName>
        <fullName evidence="2">Uncharacterized protein</fullName>
    </submittedName>
</protein>